<protein>
    <submittedName>
        <fullName evidence="1">Uncharacterized protein</fullName>
    </submittedName>
</protein>
<dbReference type="EMBL" id="CP014504">
    <property type="protein sequence ID" value="AMP98943.1"/>
    <property type="molecule type" value="Genomic_DNA"/>
</dbReference>
<name>A0A127VC60_9SPHI</name>
<dbReference type="Proteomes" id="UP000071561">
    <property type="component" value="Chromosome"/>
</dbReference>
<dbReference type="RefSeq" id="WP_068400103.1">
    <property type="nucleotide sequence ID" value="NZ_CP014504.1"/>
</dbReference>
<evidence type="ECO:0000313" key="2">
    <source>
        <dbReference type="Proteomes" id="UP000071561"/>
    </source>
</evidence>
<dbReference type="KEGG" id="pcm:AY601_2039"/>
<accession>A0A127VC60</accession>
<evidence type="ECO:0000313" key="1">
    <source>
        <dbReference type="EMBL" id="AMP98943.1"/>
    </source>
</evidence>
<keyword evidence="2" id="KW-1185">Reference proteome</keyword>
<proteinExistence type="predicted"/>
<gene>
    <name evidence="1" type="ORF">AY601_2039</name>
</gene>
<organism evidence="1 2">
    <name type="scientific">Pedobacter cryoconitis</name>
    <dbReference type="NCBI Taxonomy" id="188932"/>
    <lineage>
        <taxon>Bacteria</taxon>
        <taxon>Pseudomonadati</taxon>
        <taxon>Bacteroidota</taxon>
        <taxon>Sphingobacteriia</taxon>
        <taxon>Sphingobacteriales</taxon>
        <taxon>Sphingobacteriaceae</taxon>
        <taxon>Pedobacter</taxon>
    </lineage>
</organism>
<sequence>MNLIGRNKIANYILKHSQSRVVLLTFLKEFPYRHEQHTAHSSVQVDGTFQMDGFDCLIKVRTNHFAKAINILELTTKEEEMNKWEQKRKEQEATGIGEEIINQSVTVVVTFPPPDIEDLDQLEQSNNKEVVANLFHPELKELAIGTADEYEQNLDRVNILFDAKPETPEFEELLTLLPKVIDYEEYMLEFPKLKIFEAVKNRIDFFSITPIELRYIIGTDHQVDLFFSGNLELADDVLGKLYEFVALRAPVTDKRFF</sequence>
<dbReference type="AlphaFoldDB" id="A0A127VC60"/>
<reference evidence="1 2" key="1">
    <citation type="submission" date="2016-03" db="EMBL/GenBank/DDBJ databases">
        <title>Complete genome sequence of Pedobacter cryoconitis PAMC 27485.</title>
        <authorList>
            <person name="Lee J."/>
            <person name="Kim O.-S."/>
        </authorList>
    </citation>
    <scope>NUCLEOTIDE SEQUENCE [LARGE SCALE GENOMIC DNA]</scope>
    <source>
        <strain evidence="1 2">PAMC 27485</strain>
    </source>
</reference>
<dbReference type="PATRIC" id="fig|188932.3.peg.2136"/>
<dbReference type="OrthoDB" id="750465at2"/>